<dbReference type="GO" id="GO:0009416">
    <property type="term" value="P:response to light stimulus"/>
    <property type="evidence" value="ECO:0007669"/>
    <property type="project" value="TreeGrafter"/>
</dbReference>
<dbReference type="InterPro" id="IPR014729">
    <property type="entry name" value="Rossmann-like_a/b/a_fold"/>
</dbReference>
<comment type="caution">
    <text evidence="6">The sequence shown here is derived from an EMBL/GenBank/DDBJ whole genome shotgun (WGS) entry which is preliminary data.</text>
</comment>
<evidence type="ECO:0000256" key="4">
    <source>
        <dbReference type="PIRSR" id="PIRSR602081-1"/>
    </source>
</evidence>
<accession>A0A2T5JYX0</accession>
<dbReference type="InterPro" id="IPR002081">
    <property type="entry name" value="Cryptochrome/DNA_photolyase_1"/>
</dbReference>
<dbReference type="RefSeq" id="WP_108221451.1">
    <property type="nucleotide sequence ID" value="NZ_CP090021.1"/>
</dbReference>
<dbReference type="Gene3D" id="1.25.40.80">
    <property type="match status" value="1"/>
</dbReference>
<evidence type="ECO:0000256" key="3">
    <source>
        <dbReference type="ARBA" id="ARBA00022827"/>
    </source>
</evidence>
<evidence type="ECO:0000256" key="2">
    <source>
        <dbReference type="ARBA" id="ARBA00022630"/>
    </source>
</evidence>
<dbReference type="Pfam" id="PF03441">
    <property type="entry name" value="FAD_binding_7"/>
    <property type="match status" value="1"/>
</dbReference>
<evidence type="ECO:0000259" key="5">
    <source>
        <dbReference type="PROSITE" id="PS51645"/>
    </source>
</evidence>
<dbReference type="Gene3D" id="3.40.50.620">
    <property type="entry name" value="HUPs"/>
    <property type="match status" value="1"/>
</dbReference>
<dbReference type="OrthoDB" id="9772484at2"/>
<dbReference type="Pfam" id="PF00875">
    <property type="entry name" value="DNA_photolyase"/>
    <property type="match status" value="1"/>
</dbReference>
<dbReference type="PANTHER" id="PTHR11455:SF9">
    <property type="entry name" value="CRYPTOCHROME CIRCADIAN CLOCK 5 ISOFORM X1"/>
    <property type="match status" value="1"/>
</dbReference>
<dbReference type="SUPFAM" id="SSF48173">
    <property type="entry name" value="Cryptochrome/photolyase FAD-binding domain"/>
    <property type="match status" value="1"/>
</dbReference>
<comment type="cofactor">
    <cofactor evidence="4">
        <name>FAD</name>
        <dbReference type="ChEBI" id="CHEBI:57692"/>
    </cofactor>
    <text evidence="4">Binds 1 FAD per subunit.</text>
</comment>
<comment type="cofactor">
    <cofactor evidence="1">
        <name>(6R)-5,10-methylene-5,6,7,8-tetrahydrofolate</name>
        <dbReference type="ChEBI" id="CHEBI:15636"/>
    </cofactor>
</comment>
<feature type="domain" description="Photolyase/cryptochrome alpha/beta" evidence="5">
    <location>
        <begin position="1"/>
        <end position="125"/>
    </location>
</feature>
<dbReference type="InterPro" id="IPR005101">
    <property type="entry name" value="Cryptochr/Photolyase_FAD-bd"/>
</dbReference>
<evidence type="ECO:0000256" key="1">
    <source>
        <dbReference type="ARBA" id="ARBA00001932"/>
    </source>
</evidence>
<feature type="binding site" evidence="4">
    <location>
        <position position="233"/>
    </location>
    <ligand>
        <name>FAD</name>
        <dbReference type="ChEBI" id="CHEBI:57692"/>
    </ligand>
</feature>
<dbReference type="GO" id="GO:0003677">
    <property type="term" value="F:DNA binding"/>
    <property type="evidence" value="ECO:0007669"/>
    <property type="project" value="TreeGrafter"/>
</dbReference>
<protein>
    <submittedName>
        <fullName evidence="6">Deoxyribodipyrimidine photo-lyase type I</fullName>
    </submittedName>
</protein>
<evidence type="ECO:0000313" key="6">
    <source>
        <dbReference type="EMBL" id="PTR15346.1"/>
    </source>
</evidence>
<dbReference type="InterPro" id="IPR036155">
    <property type="entry name" value="Crypto/Photolyase_N_sf"/>
</dbReference>
<reference evidence="6 7" key="1">
    <citation type="submission" date="2018-04" db="EMBL/GenBank/DDBJ databases">
        <title>Genomic Encyclopedia of Type Strains, Phase III (KMG-III): the genomes of soil and plant-associated and newly described type strains.</title>
        <authorList>
            <person name="Whitman W."/>
        </authorList>
    </citation>
    <scope>NUCLEOTIDE SEQUENCE [LARGE SCALE GENOMIC DNA]</scope>
    <source>
        <strain evidence="6 7">KA25</strain>
    </source>
</reference>
<dbReference type="Proteomes" id="UP000244060">
    <property type="component" value="Unassembled WGS sequence"/>
</dbReference>
<dbReference type="InterPro" id="IPR036134">
    <property type="entry name" value="Crypto/Photolyase_FAD-like_sf"/>
</dbReference>
<dbReference type="PROSITE" id="PS51645">
    <property type="entry name" value="PHR_CRY_ALPHA_BETA"/>
    <property type="match status" value="1"/>
</dbReference>
<keyword evidence="3 4" id="KW-0274">FAD</keyword>
<sequence length="455" mass="49335">MNVLVWFRNDLRVTDHPALARADGPALPLVIVDPAEWADPARSGRQWAFRAECLQDLREALAALGAPLALRVGDPLTVLETLCRLHRIGRILCIEDPACHALDRRAQAWAAAAGVEFTALAPGPGAPATLTPLPGVEPGPIPPARALRIAEDRCPHRQPGGRMQGRLLLQSFLERRGEHYRDGRDRPLGAERICSRLSPHLATGTLSRVEVRAAVTARMEEAGPDWTRSLGAFRAALAQADVARGAVCPPAAPEGAAPPEDIFARMKDGIASGAARREALRLGETGLPFVDAAARALSATGWLPARLRGLLVSAAMHHLRLCERTAGVVIAAGLTDHAPAVHWARVRRAARARPVDPLGLAAALDPEGAFTRRWLPELADVPDLFLQAPWRWEGARQLLGRRYPEPLVDPATAIREARRRLVLSMPDRLEPSDMRAVRGTRGRRGTDPGQLYLDL</sequence>
<dbReference type="GO" id="GO:0071949">
    <property type="term" value="F:FAD binding"/>
    <property type="evidence" value="ECO:0007669"/>
    <property type="project" value="TreeGrafter"/>
</dbReference>
<dbReference type="Gene3D" id="1.10.579.10">
    <property type="entry name" value="DNA Cyclobutane Dipyrimidine Photolyase, subunit A, domain 3"/>
    <property type="match status" value="1"/>
</dbReference>
<dbReference type="SUPFAM" id="SSF52425">
    <property type="entry name" value="Cryptochrome/photolyase, N-terminal domain"/>
    <property type="match status" value="1"/>
</dbReference>
<dbReference type="InterPro" id="IPR006050">
    <property type="entry name" value="DNA_photolyase_N"/>
</dbReference>
<gene>
    <name evidence="6" type="ORF">C8J28_11466</name>
</gene>
<proteinExistence type="predicted"/>
<feature type="binding site" evidence="4">
    <location>
        <position position="180"/>
    </location>
    <ligand>
        <name>FAD</name>
        <dbReference type="ChEBI" id="CHEBI:57692"/>
    </ligand>
</feature>
<keyword evidence="6" id="KW-0456">Lyase</keyword>
<dbReference type="AlphaFoldDB" id="A0A2T5JYX0"/>
<keyword evidence="2 4" id="KW-0285">Flavoprotein</keyword>
<dbReference type="GO" id="GO:0003904">
    <property type="term" value="F:deoxyribodipyrimidine photo-lyase activity"/>
    <property type="evidence" value="ECO:0007669"/>
    <property type="project" value="TreeGrafter"/>
</dbReference>
<evidence type="ECO:0000313" key="7">
    <source>
        <dbReference type="Proteomes" id="UP000244060"/>
    </source>
</evidence>
<keyword evidence="7" id="KW-1185">Reference proteome</keyword>
<dbReference type="PANTHER" id="PTHR11455">
    <property type="entry name" value="CRYPTOCHROME"/>
    <property type="match status" value="1"/>
</dbReference>
<name>A0A2T5JYX0_9RHOB</name>
<organism evidence="6 7">
    <name type="scientific">Cereibacter azotoformans</name>
    <dbReference type="NCBI Taxonomy" id="43057"/>
    <lineage>
        <taxon>Bacteria</taxon>
        <taxon>Pseudomonadati</taxon>
        <taxon>Pseudomonadota</taxon>
        <taxon>Alphaproteobacteria</taxon>
        <taxon>Rhodobacterales</taxon>
        <taxon>Paracoccaceae</taxon>
        <taxon>Cereibacter</taxon>
    </lineage>
</organism>
<dbReference type="EMBL" id="QAOT01000014">
    <property type="protein sequence ID" value="PTR15346.1"/>
    <property type="molecule type" value="Genomic_DNA"/>
</dbReference>